<protein>
    <submittedName>
        <fullName evidence="2">Uncharacterized protein</fullName>
    </submittedName>
</protein>
<dbReference type="AlphaFoldDB" id="A0AAW2SKL0"/>
<accession>A0AAW2SKL0</accession>
<evidence type="ECO:0000256" key="1">
    <source>
        <dbReference type="SAM" id="MobiDB-lite"/>
    </source>
</evidence>
<evidence type="ECO:0000313" key="2">
    <source>
        <dbReference type="EMBL" id="KAL0392629.1"/>
    </source>
</evidence>
<proteinExistence type="predicted"/>
<name>A0AAW2SKL0_SESRA</name>
<comment type="caution">
    <text evidence="2">The sequence shown here is derived from an EMBL/GenBank/DDBJ whole genome shotgun (WGS) entry which is preliminary data.</text>
</comment>
<dbReference type="EMBL" id="JACGWJ010000010">
    <property type="protein sequence ID" value="KAL0392629.1"/>
    <property type="molecule type" value="Genomic_DNA"/>
</dbReference>
<reference evidence="2" key="2">
    <citation type="journal article" date="2024" name="Plant">
        <title>Genomic evolution and insights into agronomic trait innovations of Sesamum species.</title>
        <authorList>
            <person name="Miao H."/>
            <person name="Wang L."/>
            <person name="Qu L."/>
            <person name="Liu H."/>
            <person name="Sun Y."/>
            <person name="Le M."/>
            <person name="Wang Q."/>
            <person name="Wei S."/>
            <person name="Zheng Y."/>
            <person name="Lin W."/>
            <person name="Duan Y."/>
            <person name="Cao H."/>
            <person name="Xiong S."/>
            <person name="Wang X."/>
            <person name="Wei L."/>
            <person name="Li C."/>
            <person name="Ma Q."/>
            <person name="Ju M."/>
            <person name="Zhao R."/>
            <person name="Li G."/>
            <person name="Mu C."/>
            <person name="Tian Q."/>
            <person name="Mei H."/>
            <person name="Zhang T."/>
            <person name="Gao T."/>
            <person name="Zhang H."/>
        </authorList>
    </citation>
    <scope>NUCLEOTIDE SEQUENCE</scope>
    <source>
        <strain evidence="2">G02</strain>
    </source>
</reference>
<sequence length="75" mass="8434">MRRRSRRLAPGPGFRTSASPQMEHSSSPGSPKHHPPALVCPGLRWRISWVDVIKNWSLPEMVKQRPPRSGSVHSS</sequence>
<reference evidence="2" key="1">
    <citation type="submission" date="2020-06" db="EMBL/GenBank/DDBJ databases">
        <authorList>
            <person name="Li T."/>
            <person name="Hu X."/>
            <person name="Zhang T."/>
            <person name="Song X."/>
            <person name="Zhang H."/>
            <person name="Dai N."/>
            <person name="Sheng W."/>
            <person name="Hou X."/>
            <person name="Wei L."/>
        </authorList>
    </citation>
    <scope>NUCLEOTIDE SEQUENCE</scope>
    <source>
        <strain evidence="2">G02</strain>
        <tissue evidence="2">Leaf</tissue>
    </source>
</reference>
<feature type="region of interest" description="Disordered" evidence="1">
    <location>
        <begin position="1"/>
        <end position="37"/>
    </location>
</feature>
<gene>
    <name evidence="2" type="ORF">Sradi_2485700</name>
</gene>
<organism evidence="2">
    <name type="scientific">Sesamum radiatum</name>
    <name type="common">Black benniseed</name>
    <dbReference type="NCBI Taxonomy" id="300843"/>
    <lineage>
        <taxon>Eukaryota</taxon>
        <taxon>Viridiplantae</taxon>
        <taxon>Streptophyta</taxon>
        <taxon>Embryophyta</taxon>
        <taxon>Tracheophyta</taxon>
        <taxon>Spermatophyta</taxon>
        <taxon>Magnoliopsida</taxon>
        <taxon>eudicotyledons</taxon>
        <taxon>Gunneridae</taxon>
        <taxon>Pentapetalae</taxon>
        <taxon>asterids</taxon>
        <taxon>lamiids</taxon>
        <taxon>Lamiales</taxon>
        <taxon>Pedaliaceae</taxon>
        <taxon>Sesamum</taxon>
    </lineage>
</organism>